<accession>A0A6C0CRL8</accession>
<proteinExistence type="predicted"/>
<evidence type="ECO:0000313" key="1">
    <source>
        <dbReference type="EMBL" id="QHT06933.1"/>
    </source>
</evidence>
<organism evidence="1">
    <name type="scientific">viral metagenome</name>
    <dbReference type="NCBI Taxonomy" id="1070528"/>
    <lineage>
        <taxon>unclassified sequences</taxon>
        <taxon>metagenomes</taxon>
        <taxon>organismal metagenomes</taxon>
    </lineage>
</organism>
<dbReference type="EMBL" id="MN739479">
    <property type="protein sequence ID" value="QHT06933.1"/>
    <property type="molecule type" value="Genomic_DNA"/>
</dbReference>
<name>A0A6C0CRL8_9ZZZZ</name>
<sequence>MSSKQRIFLDSQNYSTDNCARSVRDGQNVNAYNWVAYQYLPVDCDAPSMRSPNFQYDHPNLRAKVGYGFTDDCLVDEDSKLRINPAGLTHDRCKLQLFERIFQGCPNLKPGVSDPGAELAVQQGTNNEQVEGIFIPCKKALMEKQLYNPTPLVECMKDIQDPNHVVPTWTWGGEPTRDYVRRKEFLNRCGYGGKFH</sequence>
<reference evidence="1" key="1">
    <citation type="journal article" date="2020" name="Nature">
        <title>Giant virus diversity and host interactions through global metagenomics.</title>
        <authorList>
            <person name="Schulz F."/>
            <person name="Roux S."/>
            <person name="Paez-Espino D."/>
            <person name="Jungbluth S."/>
            <person name="Walsh D.A."/>
            <person name="Denef V.J."/>
            <person name="McMahon K.D."/>
            <person name="Konstantinidis K.T."/>
            <person name="Eloe-Fadrosh E.A."/>
            <person name="Kyrpides N.C."/>
            <person name="Woyke T."/>
        </authorList>
    </citation>
    <scope>NUCLEOTIDE SEQUENCE</scope>
    <source>
        <strain evidence="1">GVMAG-M-3300021962-46</strain>
    </source>
</reference>
<dbReference type="AlphaFoldDB" id="A0A6C0CRL8"/>
<protein>
    <submittedName>
        <fullName evidence="1">Uncharacterized protein</fullName>
    </submittedName>
</protein>